<reference evidence="2 3" key="1">
    <citation type="journal article" date="2011" name="J. Bacteriol.">
        <title>Draft genome sequence of Caloramator australicus strain RC3T, a thermoanaerobe from the Great Artesian Basin of Australia.</title>
        <authorList>
            <person name="Ogg C.D."/>
            <person name="Patel B.K.C."/>
        </authorList>
    </citation>
    <scope>NUCLEOTIDE SEQUENCE [LARGE SCALE GENOMIC DNA]</scope>
    <source>
        <strain evidence="2 3">RC3</strain>
    </source>
</reference>
<dbReference type="Proteomes" id="UP000007652">
    <property type="component" value="Unassembled WGS sequence"/>
</dbReference>
<sequence>MGKIIFSTVGTSIFTNIMKEDKNFQELYRSYTQNDEKEEKIKSYVWSIIKSQQDKDKISAEIKSLNKIGVEDDDILYFIVTDTKESRLAGDILSEYFEVTFNATSKVLSITNLVVNDSVKFEREGIKNLIEKILEIIEQNPYAEIIFNPTGGYKGVVPYLTILGMIYNKKIAYIFENTDNLIELPPIPLEFNYDLIKENEERFERLFKEGALKEEEFFQGIDFAIRGDFNSLLIHDGGYVTLSGIGLMLYRKYRAVNDKEFIYLSKQAMKFLNRISDRTDREKILSLLKKLLKEDIRNNYIHTNFDPSISDCKVFKMPATSERIFYYLKGEIPWVCEIVPDHDEYMRELGNKGIFKSNYTCFEKLYFEDDD</sequence>
<organism evidence="2 3">
    <name type="scientific">Caloramator australicus RC3</name>
    <dbReference type="NCBI Taxonomy" id="857293"/>
    <lineage>
        <taxon>Bacteria</taxon>
        <taxon>Bacillati</taxon>
        <taxon>Bacillota</taxon>
        <taxon>Clostridia</taxon>
        <taxon>Eubacteriales</taxon>
        <taxon>Clostridiaceae</taxon>
        <taxon>Caloramator</taxon>
    </lineage>
</organism>
<keyword evidence="3" id="KW-1185">Reference proteome</keyword>
<evidence type="ECO:0000313" key="2">
    <source>
        <dbReference type="EMBL" id="CCJ34783.1"/>
    </source>
</evidence>
<dbReference type="STRING" id="857293.CAAU_2700"/>
<dbReference type="AlphaFoldDB" id="I7LID3"/>
<dbReference type="eggNOG" id="COG4006">
    <property type="taxonomic scope" value="Bacteria"/>
</dbReference>
<feature type="domain" description="CRISPR system ring nuclease SSO1393-like" evidence="1">
    <location>
        <begin position="57"/>
        <end position="187"/>
    </location>
</feature>
<dbReference type="Pfam" id="PF09651">
    <property type="entry name" value="Cas_APE2256"/>
    <property type="match status" value="1"/>
</dbReference>
<dbReference type="InterPro" id="IPR013442">
    <property type="entry name" value="SSO1393-like"/>
</dbReference>
<comment type="caution">
    <text evidence="2">The sequence shown here is derived from an EMBL/GenBank/DDBJ whole genome shotgun (WGS) entry which is preliminary data.</text>
</comment>
<evidence type="ECO:0000313" key="3">
    <source>
        <dbReference type="Proteomes" id="UP000007652"/>
    </source>
</evidence>
<dbReference type="OrthoDB" id="1803092at2"/>
<name>I7LID3_9CLOT</name>
<gene>
    <name evidence="2" type="ORF">CAAU_2700</name>
</gene>
<accession>I7LID3</accession>
<dbReference type="EMBL" id="CAKP01000157">
    <property type="protein sequence ID" value="CCJ34783.1"/>
    <property type="molecule type" value="Genomic_DNA"/>
</dbReference>
<dbReference type="Gene3D" id="3.40.50.10770">
    <property type="entry name" value="Hypothetical protein VC1899 like domain (Restriction endonuclease-like)"/>
    <property type="match status" value="1"/>
</dbReference>
<evidence type="ECO:0000259" key="1">
    <source>
        <dbReference type="Pfam" id="PF09651"/>
    </source>
</evidence>
<dbReference type="NCBIfam" id="TIGR02619">
    <property type="entry name" value="putative CRISPR-associated protein, APE2256 family"/>
    <property type="match status" value="1"/>
</dbReference>
<proteinExistence type="predicted"/>
<protein>
    <submittedName>
        <fullName evidence="2">CRISPR-associated protein APE2256</fullName>
    </submittedName>
</protein>
<dbReference type="RefSeq" id="WP_008910023.1">
    <property type="nucleotide sequence ID" value="NZ_CAKP01000157.1"/>
</dbReference>